<dbReference type="OrthoDB" id="21557at2759"/>
<name>A0A9W8CXK8_9FUNG</name>
<evidence type="ECO:0000313" key="13">
    <source>
        <dbReference type="Proteomes" id="UP001143981"/>
    </source>
</evidence>
<evidence type="ECO:0000256" key="10">
    <source>
        <dbReference type="RuleBase" id="RU261113"/>
    </source>
</evidence>
<gene>
    <name evidence="12" type="ORF">LPJ61_002023</name>
</gene>
<dbReference type="GO" id="GO:0005634">
    <property type="term" value="C:nucleus"/>
    <property type="evidence" value="ECO:0007669"/>
    <property type="project" value="UniProtKB-SubCell"/>
</dbReference>
<evidence type="ECO:0000256" key="4">
    <source>
        <dbReference type="ARBA" id="ARBA00022833"/>
    </source>
</evidence>
<evidence type="ECO:0000256" key="8">
    <source>
        <dbReference type="ARBA" id="ARBA00023163"/>
    </source>
</evidence>
<accession>A0A9W8CXK8</accession>
<protein>
    <recommendedName>
        <fullName evidence="10">SAGA-associated factor 11</fullName>
    </recommendedName>
</protein>
<reference evidence="12" key="1">
    <citation type="submission" date="2022-07" db="EMBL/GenBank/DDBJ databases">
        <title>Phylogenomic reconstructions and comparative analyses of Kickxellomycotina fungi.</title>
        <authorList>
            <person name="Reynolds N.K."/>
            <person name="Stajich J.E."/>
            <person name="Barry K."/>
            <person name="Grigoriev I.V."/>
            <person name="Crous P."/>
            <person name="Smith M.E."/>
        </authorList>
    </citation>
    <scope>NUCLEOTIDE SEQUENCE</scope>
    <source>
        <strain evidence="12">BCRC 34381</strain>
    </source>
</reference>
<dbReference type="EMBL" id="JANBOI010000221">
    <property type="protein sequence ID" value="KAJ1732487.1"/>
    <property type="molecule type" value="Genomic_DNA"/>
</dbReference>
<feature type="region of interest" description="Disordered" evidence="11">
    <location>
        <begin position="152"/>
        <end position="227"/>
    </location>
</feature>
<feature type="compositionally biased region" description="Basic residues" evidence="11">
    <location>
        <begin position="211"/>
        <end position="227"/>
    </location>
</feature>
<organism evidence="12 13">
    <name type="scientific">Coemansia biformis</name>
    <dbReference type="NCBI Taxonomy" id="1286918"/>
    <lineage>
        <taxon>Eukaryota</taxon>
        <taxon>Fungi</taxon>
        <taxon>Fungi incertae sedis</taxon>
        <taxon>Zoopagomycota</taxon>
        <taxon>Kickxellomycotina</taxon>
        <taxon>Kickxellomycetes</taxon>
        <taxon>Kickxellales</taxon>
        <taxon>Kickxellaceae</taxon>
        <taxon>Coemansia</taxon>
    </lineage>
</organism>
<dbReference type="PANTHER" id="PTHR47674:SF3">
    <property type="entry name" value="SAGA-ASSOCIATED FACTOR 11"/>
    <property type="match status" value="1"/>
</dbReference>
<dbReference type="Pfam" id="PF08209">
    <property type="entry name" value="Sgf11"/>
    <property type="match status" value="1"/>
</dbReference>
<comment type="subcellular location">
    <subcellularLocation>
        <location evidence="1 10">Nucleus</location>
    </subcellularLocation>
</comment>
<evidence type="ECO:0000256" key="6">
    <source>
        <dbReference type="ARBA" id="ARBA00023015"/>
    </source>
</evidence>
<sequence length="227" mass="23442">MKAKADGSGGGGGIGGPAVFDELLQHYEDRIDALRRARESLEVARPAAAPPPGSSSGGPSSRALLGLALYQEVVDELAMGVVFEAHSEARLSAAVCALCNTRCQGGGSDVLAPPPPVAPGAQGADAFECQSCQRAFPAARFAAHMDKCMGLSSRRAATRRGTETVKASRSQKELRAETSSLCSRSAANSAASTPAQATAGSYDSSSEHSADRKRKLAKRARRVRGGD</sequence>
<keyword evidence="4" id="KW-0862">Zinc</keyword>
<dbReference type="Gene3D" id="3.30.160.60">
    <property type="entry name" value="Classic Zinc Finger"/>
    <property type="match status" value="1"/>
</dbReference>
<evidence type="ECO:0000256" key="1">
    <source>
        <dbReference type="ARBA" id="ARBA00004123"/>
    </source>
</evidence>
<keyword evidence="6" id="KW-0805">Transcription regulation</keyword>
<keyword evidence="3" id="KW-0863">Zinc-finger</keyword>
<dbReference type="AlphaFoldDB" id="A0A9W8CXK8"/>
<evidence type="ECO:0000256" key="11">
    <source>
        <dbReference type="SAM" id="MobiDB-lite"/>
    </source>
</evidence>
<dbReference type="GO" id="GO:0008270">
    <property type="term" value="F:zinc ion binding"/>
    <property type="evidence" value="ECO:0007669"/>
    <property type="project" value="UniProtKB-KW"/>
</dbReference>
<evidence type="ECO:0000256" key="7">
    <source>
        <dbReference type="ARBA" id="ARBA00023159"/>
    </source>
</evidence>
<dbReference type="GO" id="GO:0070461">
    <property type="term" value="C:SAGA-type complex"/>
    <property type="evidence" value="ECO:0007669"/>
    <property type="project" value="UniProtKB-ARBA"/>
</dbReference>
<comment type="similarity">
    <text evidence="10">Belongs to the SGF11 family.</text>
</comment>
<keyword evidence="2" id="KW-0479">Metal-binding</keyword>
<keyword evidence="8" id="KW-0804">Transcription</keyword>
<feature type="compositionally biased region" description="Low complexity" evidence="11">
    <location>
        <begin position="178"/>
        <end position="201"/>
    </location>
</feature>
<keyword evidence="13" id="KW-1185">Reference proteome</keyword>
<keyword evidence="5" id="KW-0156">Chromatin regulator</keyword>
<evidence type="ECO:0000256" key="3">
    <source>
        <dbReference type="ARBA" id="ARBA00022771"/>
    </source>
</evidence>
<comment type="caution">
    <text evidence="12">The sequence shown here is derived from an EMBL/GenBank/DDBJ whole genome shotgun (WGS) entry which is preliminary data.</text>
</comment>
<evidence type="ECO:0000256" key="5">
    <source>
        <dbReference type="ARBA" id="ARBA00022853"/>
    </source>
</evidence>
<proteinExistence type="inferred from homology"/>
<evidence type="ECO:0000256" key="2">
    <source>
        <dbReference type="ARBA" id="ARBA00022723"/>
    </source>
</evidence>
<dbReference type="InterPro" id="IPR013246">
    <property type="entry name" value="SAGA_su_Sgf11"/>
</dbReference>
<keyword evidence="9" id="KW-0539">Nucleus</keyword>
<keyword evidence="7 10" id="KW-0010">Activator</keyword>
<dbReference type="Proteomes" id="UP001143981">
    <property type="component" value="Unassembled WGS sequence"/>
</dbReference>
<dbReference type="PANTHER" id="PTHR47674">
    <property type="entry name" value="SAGA-ASSOCIATED FACTOR 11"/>
    <property type="match status" value="1"/>
</dbReference>
<evidence type="ECO:0000256" key="9">
    <source>
        <dbReference type="ARBA" id="ARBA00023242"/>
    </source>
</evidence>
<evidence type="ECO:0000313" key="12">
    <source>
        <dbReference type="EMBL" id="KAJ1732487.1"/>
    </source>
</evidence>
<dbReference type="GO" id="GO:0006325">
    <property type="term" value="P:chromatin organization"/>
    <property type="evidence" value="ECO:0007669"/>
    <property type="project" value="UniProtKB-KW"/>
</dbReference>